<dbReference type="EMBL" id="LR586016">
    <property type="protein sequence ID" value="VIP04484.1"/>
    <property type="molecule type" value="Genomic_DNA"/>
</dbReference>
<accession>A0A6C2YSX5</accession>
<dbReference type="Proteomes" id="UP000464378">
    <property type="component" value="Chromosome"/>
</dbReference>
<evidence type="ECO:0000313" key="2">
    <source>
        <dbReference type="EMBL" id="VIP04484.1"/>
    </source>
</evidence>
<feature type="compositionally biased region" description="Basic and acidic residues" evidence="1">
    <location>
        <begin position="166"/>
        <end position="180"/>
    </location>
</feature>
<gene>
    <name evidence="2" type="ORF">GMBLW1_47090</name>
</gene>
<name>A0A6C2YSX5_9BACT</name>
<dbReference type="AlphaFoldDB" id="A0A6C2YSX5"/>
<evidence type="ECO:0000256" key="1">
    <source>
        <dbReference type="SAM" id="MobiDB-lite"/>
    </source>
</evidence>
<dbReference type="KEGG" id="tim:GMBLW1_47090"/>
<feature type="region of interest" description="Disordered" evidence="1">
    <location>
        <begin position="1"/>
        <end position="20"/>
    </location>
</feature>
<feature type="region of interest" description="Disordered" evidence="1">
    <location>
        <begin position="155"/>
        <end position="190"/>
    </location>
</feature>
<organism evidence="2">
    <name type="scientific">Tuwongella immobilis</name>
    <dbReference type="NCBI Taxonomy" id="692036"/>
    <lineage>
        <taxon>Bacteria</taxon>
        <taxon>Pseudomonadati</taxon>
        <taxon>Planctomycetota</taxon>
        <taxon>Planctomycetia</taxon>
        <taxon>Gemmatales</taxon>
        <taxon>Gemmataceae</taxon>
        <taxon>Tuwongella</taxon>
    </lineage>
</organism>
<sequence length="190" mass="20673">MRSFQETTDQSRSSDCNDSESCLDFANSHAFASNDSPHHSGYSSTTFPVSPQKSIDGFKLGPVPTHAMVSPVFSRIGAIFQNAKHNKPTSIATVCVRLNSGIGEDSRTAIRLSLTPDRPANANLPAQFARVAVRLHGGMQMNSTPRTIRAGFFSRVESTPAINHPVPDHPPREMRSKNDTSRSSLPDRLA</sequence>
<evidence type="ECO:0000313" key="3">
    <source>
        <dbReference type="Proteomes" id="UP000464378"/>
    </source>
</evidence>
<keyword evidence="3" id="KW-1185">Reference proteome</keyword>
<reference evidence="2" key="1">
    <citation type="submission" date="2019-04" db="EMBL/GenBank/DDBJ databases">
        <authorList>
            <consortium name="Science for Life Laboratories"/>
        </authorList>
    </citation>
    <scope>NUCLEOTIDE SEQUENCE</scope>
    <source>
        <strain evidence="2">MBLW1</strain>
    </source>
</reference>
<dbReference type="InParanoid" id="A0A6C2YSX5"/>
<protein>
    <submittedName>
        <fullName evidence="2">Uncharacterized protein</fullName>
    </submittedName>
</protein>
<proteinExistence type="predicted"/>
<dbReference type="EMBL" id="LR593887">
    <property type="protein sequence ID" value="VTS06330.1"/>
    <property type="molecule type" value="Genomic_DNA"/>
</dbReference>